<feature type="transmembrane region" description="Helical" evidence="8">
    <location>
        <begin position="314"/>
        <end position="339"/>
    </location>
</feature>
<organism evidence="10 11">
    <name type="scientific">Halomonas colorata</name>
    <dbReference type="NCBI Taxonomy" id="2742615"/>
    <lineage>
        <taxon>Bacteria</taxon>
        <taxon>Pseudomonadati</taxon>
        <taxon>Pseudomonadota</taxon>
        <taxon>Gammaproteobacteria</taxon>
        <taxon>Oceanospirillales</taxon>
        <taxon>Halomonadaceae</taxon>
        <taxon>Halomonas</taxon>
    </lineage>
</organism>
<evidence type="ECO:0000313" key="10">
    <source>
        <dbReference type="EMBL" id="MBE0462237.1"/>
    </source>
</evidence>
<evidence type="ECO:0000256" key="7">
    <source>
        <dbReference type="ARBA" id="ARBA00023136"/>
    </source>
</evidence>
<dbReference type="InterPro" id="IPR020846">
    <property type="entry name" value="MFS_dom"/>
</dbReference>
<dbReference type="InterPro" id="IPR004812">
    <property type="entry name" value="Efflux_drug-R_Bcr/CmlA"/>
</dbReference>
<dbReference type="PROSITE" id="PS50850">
    <property type="entry name" value="MFS"/>
    <property type="match status" value="1"/>
</dbReference>
<dbReference type="Proteomes" id="UP001645038">
    <property type="component" value="Unassembled WGS sequence"/>
</dbReference>
<comment type="subcellular location">
    <subcellularLocation>
        <location evidence="8">Cell inner membrane</location>
        <topology evidence="8">Multi-pass membrane protein</topology>
    </subcellularLocation>
    <subcellularLocation>
        <location evidence="1">Cell membrane</location>
        <topology evidence="1">Multi-pass membrane protein</topology>
    </subcellularLocation>
</comment>
<sequence length="413" mass="43226">MTQQATHRIQSIGTGLLILLALITALDAMAIDMYLPGMPNIAEDLGVSAGHIQQTLAVFLIGLAVGQAIYGPLLDRFGRRWPLLAGLVVFIGGSILAALAHSFEMLMAARFLQALGASAGLVAPRAIIDDVYELKESAQKLSILMQVMMVAPIVAPVLGGLVLLYAEWHMIFWVMAALALITLVWGLVSVPDTLATEQRVALSGASIVKGYARLFVQPVFMLYSVASGLVLGAFFSYISGSSFVFMEHFGLNSTQYSQLFAANSVGLVVGGAVSNALIKREWSTFRVMMAGTAIYTLAGAALWCVNVLGAPTLLTYGLILGLAIASLGMVFGNVMALIMNAADSPAGVASALMGVLQYLLFAVVGFAVSLTTVSPSQLPATIAVCGVLALVLCWMARLKTQGAAYPSGATGSA</sequence>
<feature type="transmembrane region" description="Helical" evidence="8">
    <location>
        <begin position="105"/>
        <end position="123"/>
    </location>
</feature>
<dbReference type="RefSeq" id="WP_192536752.1">
    <property type="nucleotide sequence ID" value="NZ_RRZB01000003.1"/>
</dbReference>
<keyword evidence="6 8" id="KW-1133">Transmembrane helix</keyword>
<feature type="transmembrane region" description="Helical" evidence="8">
    <location>
        <begin position="351"/>
        <end position="372"/>
    </location>
</feature>
<dbReference type="SUPFAM" id="SSF103473">
    <property type="entry name" value="MFS general substrate transporter"/>
    <property type="match status" value="1"/>
</dbReference>
<gene>
    <name evidence="10" type="ORF">EI547_02035</name>
</gene>
<dbReference type="InterPro" id="IPR011701">
    <property type="entry name" value="MFS"/>
</dbReference>
<evidence type="ECO:0000256" key="2">
    <source>
        <dbReference type="ARBA" id="ARBA00006236"/>
    </source>
</evidence>
<proteinExistence type="inferred from homology"/>
<evidence type="ECO:0000256" key="5">
    <source>
        <dbReference type="ARBA" id="ARBA00022692"/>
    </source>
</evidence>
<feature type="transmembrane region" description="Helical" evidence="8">
    <location>
        <begin position="81"/>
        <end position="99"/>
    </location>
</feature>
<keyword evidence="4" id="KW-1003">Cell membrane</keyword>
<feature type="transmembrane region" description="Helical" evidence="8">
    <location>
        <begin position="378"/>
        <end position="396"/>
    </location>
</feature>
<dbReference type="Gene3D" id="1.20.1720.10">
    <property type="entry name" value="Multidrug resistance protein D"/>
    <property type="match status" value="1"/>
</dbReference>
<keyword evidence="7 8" id="KW-0472">Membrane</keyword>
<feature type="transmembrane region" description="Helical" evidence="8">
    <location>
        <begin position="211"/>
        <end position="238"/>
    </location>
</feature>
<name>A0ABR9FUA7_9GAMM</name>
<feature type="transmembrane region" description="Helical" evidence="8">
    <location>
        <begin position="143"/>
        <end position="165"/>
    </location>
</feature>
<keyword evidence="8" id="KW-0997">Cell inner membrane</keyword>
<dbReference type="Pfam" id="PF07690">
    <property type="entry name" value="MFS_1"/>
    <property type="match status" value="1"/>
</dbReference>
<dbReference type="NCBIfam" id="TIGR00710">
    <property type="entry name" value="efflux_Bcr_CflA"/>
    <property type="match status" value="1"/>
</dbReference>
<accession>A0ABR9FUA7</accession>
<comment type="caution">
    <text evidence="10">The sequence shown here is derived from an EMBL/GenBank/DDBJ whole genome shotgun (WGS) entry which is preliminary data.</text>
</comment>
<reference evidence="10 11" key="1">
    <citation type="submission" date="2020-07" db="EMBL/GenBank/DDBJ databases">
        <title>Halophilic bacteria isolated from french cheeses.</title>
        <authorList>
            <person name="Kothe C.I."/>
            <person name="Farah-Kraiem B."/>
            <person name="Renault P."/>
            <person name="Dridi B."/>
        </authorList>
    </citation>
    <scope>NUCLEOTIDE SEQUENCE [LARGE SCALE GENOMIC DNA]</scope>
    <source>
        <strain evidence="10 11">FME20</strain>
    </source>
</reference>
<evidence type="ECO:0000256" key="1">
    <source>
        <dbReference type="ARBA" id="ARBA00004651"/>
    </source>
</evidence>
<evidence type="ECO:0000256" key="4">
    <source>
        <dbReference type="ARBA" id="ARBA00022475"/>
    </source>
</evidence>
<evidence type="ECO:0000313" key="11">
    <source>
        <dbReference type="Proteomes" id="UP001645038"/>
    </source>
</evidence>
<feature type="transmembrane region" description="Helical" evidence="8">
    <location>
        <begin position="55"/>
        <end position="74"/>
    </location>
</feature>
<keyword evidence="3 8" id="KW-0813">Transport</keyword>
<feature type="transmembrane region" description="Helical" evidence="8">
    <location>
        <begin position="12"/>
        <end position="35"/>
    </location>
</feature>
<evidence type="ECO:0000256" key="3">
    <source>
        <dbReference type="ARBA" id="ARBA00022448"/>
    </source>
</evidence>
<keyword evidence="11" id="KW-1185">Reference proteome</keyword>
<comment type="similarity">
    <text evidence="2 8">Belongs to the major facilitator superfamily. Bcr/CmlA family.</text>
</comment>
<feature type="domain" description="Major facilitator superfamily (MFS) profile" evidence="9">
    <location>
        <begin position="16"/>
        <end position="401"/>
    </location>
</feature>
<feature type="transmembrane region" description="Helical" evidence="8">
    <location>
        <begin position="258"/>
        <end position="278"/>
    </location>
</feature>
<protein>
    <recommendedName>
        <fullName evidence="8">Bcr/CflA family efflux transporter</fullName>
    </recommendedName>
</protein>
<feature type="transmembrane region" description="Helical" evidence="8">
    <location>
        <begin position="285"/>
        <end position="308"/>
    </location>
</feature>
<evidence type="ECO:0000256" key="6">
    <source>
        <dbReference type="ARBA" id="ARBA00022989"/>
    </source>
</evidence>
<feature type="transmembrane region" description="Helical" evidence="8">
    <location>
        <begin position="171"/>
        <end position="190"/>
    </location>
</feature>
<dbReference type="PANTHER" id="PTHR23502:SF132">
    <property type="entry name" value="POLYAMINE TRANSPORTER 2-RELATED"/>
    <property type="match status" value="1"/>
</dbReference>
<evidence type="ECO:0000259" key="9">
    <source>
        <dbReference type="PROSITE" id="PS50850"/>
    </source>
</evidence>
<evidence type="ECO:0000256" key="8">
    <source>
        <dbReference type="RuleBase" id="RU365088"/>
    </source>
</evidence>
<dbReference type="CDD" id="cd17320">
    <property type="entry name" value="MFS_MdfA_MDR_like"/>
    <property type="match status" value="1"/>
</dbReference>
<dbReference type="EMBL" id="RRZB01000003">
    <property type="protein sequence ID" value="MBE0462237.1"/>
    <property type="molecule type" value="Genomic_DNA"/>
</dbReference>
<dbReference type="InterPro" id="IPR036259">
    <property type="entry name" value="MFS_trans_sf"/>
</dbReference>
<dbReference type="PANTHER" id="PTHR23502">
    <property type="entry name" value="MAJOR FACILITATOR SUPERFAMILY"/>
    <property type="match status" value="1"/>
</dbReference>
<keyword evidence="5 8" id="KW-0812">Transmembrane</keyword>